<keyword evidence="4" id="KW-1185">Reference proteome</keyword>
<evidence type="ECO:0000256" key="1">
    <source>
        <dbReference type="SAM" id="MobiDB-lite"/>
    </source>
</evidence>
<keyword evidence="2" id="KW-0472">Membrane</keyword>
<reference evidence="3" key="1">
    <citation type="submission" date="2024-05" db="EMBL/GenBank/DDBJ databases">
        <title>Whole genome shotgun sequence of Streptomyces violascens NBRC 12920.</title>
        <authorList>
            <person name="Komaki H."/>
            <person name="Tamura T."/>
        </authorList>
    </citation>
    <scope>NUCLEOTIDE SEQUENCE</scope>
    <source>
        <strain evidence="3">NBRC 12920</strain>
    </source>
</reference>
<feature type="compositionally biased region" description="Polar residues" evidence="1">
    <location>
        <begin position="79"/>
        <end position="93"/>
    </location>
</feature>
<protein>
    <recommendedName>
        <fullName evidence="5">Cellulase</fullName>
    </recommendedName>
</protein>
<proteinExistence type="predicted"/>
<feature type="compositionally biased region" description="Pro residues" evidence="1">
    <location>
        <begin position="100"/>
        <end position="129"/>
    </location>
</feature>
<feature type="transmembrane region" description="Helical" evidence="2">
    <location>
        <begin position="47"/>
        <end position="66"/>
    </location>
</feature>
<evidence type="ECO:0008006" key="5">
    <source>
        <dbReference type="Google" id="ProtNLM"/>
    </source>
</evidence>
<keyword evidence="2" id="KW-1133">Transmembrane helix</keyword>
<comment type="caution">
    <text evidence="3">The sequence shown here is derived from an EMBL/GenBank/DDBJ whole genome shotgun (WGS) entry which is preliminary data.</text>
</comment>
<dbReference type="Proteomes" id="UP001050808">
    <property type="component" value="Unassembled WGS sequence"/>
</dbReference>
<keyword evidence="2" id="KW-0812">Transmembrane</keyword>
<sequence>MSDFDRDEESLARALKRAADAGGRGIVPEPAERVAARGLRRRRRTTAALAACAVCLLAGSGAALGLRLQQSPPALPASTPDTRTSSVPQGSGTPSERPSPSYPAPPPTASATPSPPFGSPSPPSSPSFSPPEASGSVTPTARPH</sequence>
<name>A0ABQ3QLY8_9ACTN</name>
<evidence type="ECO:0000313" key="4">
    <source>
        <dbReference type="Proteomes" id="UP001050808"/>
    </source>
</evidence>
<dbReference type="RefSeq" id="WP_189961512.1">
    <property type="nucleotide sequence ID" value="NZ_BMUA01000003.1"/>
</dbReference>
<evidence type="ECO:0000313" key="3">
    <source>
        <dbReference type="EMBL" id="GHI38286.1"/>
    </source>
</evidence>
<evidence type="ECO:0000256" key="2">
    <source>
        <dbReference type="SAM" id="Phobius"/>
    </source>
</evidence>
<organism evidence="3 4">
    <name type="scientific">Streptomyces violascens</name>
    <dbReference type="NCBI Taxonomy" id="67381"/>
    <lineage>
        <taxon>Bacteria</taxon>
        <taxon>Bacillati</taxon>
        <taxon>Actinomycetota</taxon>
        <taxon>Actinomycetes</taxon>
        <taxon>Kitasatosporales</taxon>
        <taxon>Streptomycetaceae</taxon>
        <taxon>Streptomyces</taxon>
    </lineage>
</organism>
<gene>
    <name evidence="3" type="ORF">Sviol_26940</name>
</gene>
<dbReference type="EMBL" id="BNDY01000006">
    <property type="protein sequence ID" value="GHI38286.1"/>
    <property type="molecule type" value="Genomic_DNA"/>
</dbReference>
<accession>A0ABQ3QLY8</accession>
<feature type="region of interest" description="Disordered" evidence="1">
    <location>
        <begin position="71"/>
        <end position="144"/>
    </location>
</feature>